<dbReference type="Gene3D" id="2.115.10.20">
    <property type="entry name" value="Glycosyl hydrolase domain, family 43"/>
    <property type="match status" value="1"/>
</dbReference>
<reference evidence="9" key="1">
    <citation type="submission" date="2014-07" db="EMBL/GenBank/DDBJ databases">
        <authorList>
            <person name="Zhang J.E."/>
            <person name="Yang H."/>
            <person name="Guo J."/>
            <person name="Deng Z."/>
            <person name="Luo H."/>
            <person name="Luo M."/>
            <person name="Zhao B."/>
        </authorList>
    </citation>
    <scope>NUCLEOTIDE SEQUENCE</scope>
    <source>
        <strain evidence="9">AM4</strain>
    </source>
</reference>
<dbReference type="GO" id="GO:0005975">
    <property type="term" value="P:carbohydrate metabolic process"/>
    <property type="evidence" value="ECO:0007669"/>
    <property type="project" value="InterPro"/>
</dbReference>
<name>A0A1L7RK39_9ACTO</name>
<accession>A0A1L7RK39</accession>
<dbReference type="AlphaFoldDB" id="A0A1L7RK39"/>
<keyword evidence="3 7" id="KW-0378">Hydrolase</keyword>
<dbReference type="InterPro" id="IPR006710">
    <property type="entry name" value="Glyco_hydro_43"/>
</dbReference>
<dbReference type="RefSeq" id="WP_210578812.1">
    <property type="nucleotide sequence ID" value="NZ_LK995471.1"/>
</dbReference>
<organism evidence="9">
    <name type="scientific">Actinomyces succiniciruminis</name>
    <dbReference type="NCBI Taxonomy" id="1522002"/>
    <lineage>
        <taxon>Bacteria</taxon>
        <taxon>Bacillati</taxon>
        <taxon>Actinomycetota</taxon>
        <taxon>Actinomycetes</taxon>
        <taxon>Actinomycetales</taxon>
        <taxon>Actinomycetaceae</taxon>
        <taxon>Actinomyces</taxon>
    </lineage>
</organism>
<dbReference type="PANTHER" id="PTHR43301">
    <property type="entry name" value="ARABINAN ENDO-1,5-ALPHA-L-ARABINOSIDASE"/>
    <property type="match status" value="1"/>
</dbReference>
<keyword evidence="4 7" id="KW-0326">Glycosidase</keyword>
<feature type="active site" description="Proton acceptor" evidence="5">
    <location>
        <position position="36"/>
    </location>
</feature>
<proteinExistence type="inferred from homology"/>
<evidence type="ECO:0000256" key="1">
    <source>
        <dbReference type="ARBA" id="ARBA00004834"/>
    </source>
</evidence>
<dbReference type="GO" id="GO:0004553">
    <property type="term" value="F:hydrolase activity, hydrolyzing O-glycosyl compounds"/>
    <property type="evidence" value="ECO:0007669"/>
    <property type="project" value="InterPro"/>
</dbReference>
<feature type="active site" description="Proton donor" evidence="5">
    <location>
        <position position="212"/>
    </location>
</feature>
<dbReference type="InterPro" id="IPR050727">
    <property type="entry name" value="GH43_arabinanases"/>
</dbReference>
<gene>
    <name evidence="9" type="ORF">AAM4_0515</name>
</gene>
<evidence type="ECO:0000256" key="5">
    <source>
        <dbReference type="PIRSR" id="PIRSR606710-1"/>
    </source>
</evidence>
<protein>
    <submittedName>
        <fullName evidence="9">Glycoside hydrolase 43</fullName>
    </submittedName>
</protein>
<comment type="similarity">
    <text evidence="2 7">Belongs to the glycosyl hydrolase 43 family.</text>
</comment>
<evidence type="ECO:0000313" key="9">
    <source>
        <dbReference type="EMBL" id="CED90410.1"/>
    </source>
</evidence>
<feature type="compositionally biased region" description="Low complexity" evidence="8">
    <location>
        <begin position="23"/>
        <end position="37"/>
    </location>
</feature>
<evidence type="ECO:0000256" key="3">
    <source>
        <dbReference type="ARBA" id="ARBA00022801"/>
    </source>
</evidence>
<evidence type="ECO:0000256" key="8">
    <source>
        <dbReference type="SAM" id="MobiDB-lite"/>
    </source>
</evidence>
<dbReference type="InterPro" id="IPR023296">
    <property type="entry name" value="Glyco_hydro_beta-prop_sf"/>
</dbReference>
<dbReference type="PANTHER" id="PTHR43301:SF3">
    <property type="entry name" value="ARABINAN ENDO-1,5-ALPHA-L-ARABINOSIDASE A-RELATED"/>
    <property type="match status" value="1"/>
</dbReference>
<evidence type="ECO:0000256" key="2">
    <source>
        <dbReference type="ARBA" id="ARBA00009865"/>
    </source>
</evidence>
<evidence type="ECO:0000256" key="7">
    <source>
        <dbReference type="RuleBase" id="RU361187"/>
    </source>
</evidence>
<feature type="region of interest" description="Disordered" evidence="8">
    <location>
        <begin position="1"/>
        <end position="37"/>
    </location>
</feature>
<dbReference type="CDD" id="cd08998">
    <property type="entry name" value="GH43_Arb43a-like"/>
    <property type="match status" value="1"/>
</dbReference>
<dbReference type="Pfam" id="PF04616">
    <property type="entry name" value="Glyco_hydro_43"/>
    <property type="match status" value="1"/>
</dbReference>
<dbReference type="EMBL" id="LK995471">
    <property type="protein sequence ID" value="CED90410.1"/>
    <property type="molecule type" value="Genomic_DNA"/>
</dbReference>
<evidence type="ECO:0000256" key="6">
    <source>
        <dbReference type="PIRSR" id="PIRSR606710-2"/>
    </source>
</evidence>
<sequence>MGSNPRPRPVASPNAAPESANTPGPGADPGPWGAHDPTVIRARDGRYYMFSTDTEVAGSPGVGVQVRRSDDLVHWQWVGHAFDGVPASAERWSGAQGIWAPDVVEREGEYRMYYSASTFGSRRSCINLAVSGSLEGPWTDLGPVVRTRAEDPVNAIDAAVVRTAEGTDLMLYGSFFGGLRLLALDERGLPRRPGDLGVSVGRRTTAHNGPIEGSHMWYDAETGRYLLVCSFDSLFDTYNIRVARSEHPEGPFLDAAGRRLGSREGDVVDGGTKILGSLVTTAGETELAPGHSNHLVTPDGMLLVHHVRTGADPERHRAQLRRMALTSAGWPVVSPVEYDALPLLPLEGTDLDGPWQVWRMDAESTRPARPSVGAVRLGALLPTPAEQGGVRATLEVDGTAVDAVVWRTRASTAFAGLSGDEVVLGVRAE</sequence>
<feature type="compositionally biased region" description="Pro residues" evidence="8">
    <location>
        <begin position="1"/>
        <end position="10"/>
    </location>
</feature>
<dbReference type="SUPFAM" id="SSF75005">
    <property type="entry name" value="Arabinanase/levansucrase/invertase"/>
    <property type="match status" value="1"/>
</dbReference>
<comment type="pathway">
    <text evidence="1">Glycan metabolism; L-arabinan degradation.</text>
</comment>
<evidence type="ECO:0000256" key="4">
    <source>
        <dbReference type="ARBA" id="ARBA00023295"/>
    </source>
</evidence>
<feature type="site" description="Important for catalytic activity, responsible for pKa modulation of the active site Glu and correct orientation of both the proton donor and substrate" evidence="6">
    <location>
        <position position="157"/>
    </location>
</feature>